<proteinExistence type="inferred from homology"/>
<keyword evidence="2 8" id="KW-0479">Metal-binding</keyword>
<evidence type="ECO:0000256" key="8">
    <source>
        <dbReference type="PIRSR" id="PIRSR038994-3"/>
    </source>
</evidence>
<feature type="binding site" evidence="7">
    <location>
        <begin position="225"/>
        <end position="226"/>
    </location>
    <ligand>
        <name>substrate</name>
    </ligand>
</feature>
<feature type="binding site" evidence="7">
    <location>
        <position position="233"/>
    </location>
    <ligand>
        <name>substrate</name>
    </ligand>
</feature>
<evidence type="ECO:0000256" key="4">
    <source>
        <dbReference type="ARBA" id="ARBA00023277"/>
    </source>
</evidence>
<feature type="binding site" evidence="8">
    <location>
        <position position="201"/>
    </location>
    <ligand>
        <name>Zn(2+)</name>
        <dbReference type="ChEBI" id="CHEBI:29105"/>
    </ligand>
</feature>
<feature type="active site" description="Proton donor/acceptor" evidence="6">
    <location>
        <position position="279"/>
    </location>
</feature>
<dbReference type="PANTHER" id="PTHR11113">
    <property type="entry name" value="N-ACETYLGLUCOSAMINE-6-PHOSPHATE DEACETYLASE"/>
    <property type="match status" value="1"/>
</dbReference>
<sequence length="386" mass="40324">MTSEPTIIHSATLIDNGLERANSWIAFDGGIITRTGTGTDWRQLMADDPGYDVVDATGYILTPGFIDIHTHGGAGHNFDEGSAAFDAAIRMHRSRGTTRLVISLVTNPLDTMVALTEQVASRAAVDHHVLGVHLEGPFLSALHKGAHNERLLHAATTAELDRLLKAANGYLRQITLAPELDGGLDAVRHMVTNGVAVAVGHSDASYEQTTEAFEAGASILTHAFNGMNGIHHRAPGPVLAAFDHDGVTLEVIADGIHLRPEVISMVFGQAPGRVALITDAMAATGVGDGHYTLGELDVTVTDGVARLTEGGSIAGSTLTLDQALRTAVLRSGVSLPNAVTALTSAPARALGVDDRLGHLQPGYAADAVLLTPELEVARVWAAGVEA</sequence>
<keyword evidence="4 5" id="KW-0119">Carbohydrate metabolism</keyword>
<feature type="binding site" evidence="8">
    <location>
        <position position="222"/>
    </location>
    <ligand>
        <name>Zn(2+)</name>
        <dbReference type="ChEBI" id="CHEBI:29105"/>
    </ligand>
</feature>
<dbReference type="CDD" id="cd00854">
    <property type="entry name" value="NagA"/>
    <property type="match status" value="1"/>
</dbReference>
<evidence type="ECO:0000256" key="2">
    <source>
        <dbReference type="ARBA" id="ARBA00022723"/>
    </source>
</evidence>
<comment type="cofactor">
    <cofactor evidence="8">
        <name>a divalent metal cation</name>
        <dbReference type="ChEBI" id="CHEBI:60240"/>
    </cofactor>
    <text evidence="8">Binds 1 divalent metal cation per subunit.</text>
</comment>
<dbReference type="NCBIfam" id="TIGR00221">
    <property type="entry name" value="nagA"/>
    <property type="match status" value="1"/>
</dbReference>
<comment type="similarity">
    <text evidence="1 5">Belongs to the metallo-dependent hydrolases superfamily. NagA family.</text>
</comment>
<evidence type="ECO:0000256" key="1">
    <source>
        <dbReference type="ARBA" id="ARBA00010716"/>
    </source>
</evidence>
<dbReference type="Gene3D" id="3.20.20.140">
    <property type="entry name" value="Metal-dependent hydrolases"/>
    <property type="match status" value="1"/>
</dbReference>
<dbReference type="AlphaFoldDB" id="A0A7X5TTZ5"/>
<dbReference type="EMBL" id="JAAMOX010000001">
    <property type="protein sequence ID" value="NIH53828.1"/>
    <property type="molecule type" value="Genomic_DNA"/>
</dbReference>
<evidence type="ECO:0000256" key="5">
    <source>
        <dbReference type="PIRNR" id="PIRNR038994"/>
    </source>
</evidence>
<keyword evidence="11" id="KW-1185">Reference proteome</keyword>
<dbReference type="EC" id="3.5.1.25" evidence="10"/>
<dbReference type="InterPro" id="IPR006680">
    <property type="entry name" value="Amidohydro-rel"/>
</dbReference>
<feature type="binding site" evidence="8">
    <location>
        <position position="135"/>
    </location>
    <ligand>
        <name>Zn(2+)</name>
        <dbReference type="ChEBI" id="CHEBI:29105"/>
    </ligand>
</feature>
<feature type="binding site" evidence="7">
    <location>
        <begin position="313"/>
        <end position="315"/>
    </location>
    <ligand>
        <name>substrate</name>
    </ligand>
</feature>
<dbReference type="GO" id="GO:0006046">
    <property type="term" value="P:N-acetylglucosamine catabolic process"/>
    <property type="evidence" value="ECO:0007669"/>
    <property type="project" value="TreeGrafter"/>
</dbReference>
<dbReference type="RefSeq" id="WP_167149763.1">
    <property type="nucleotide sequence ID" value="NZ_JAAMOX010000001.1"/>
</dbReference>
<dbReference type="Gene3D" id="2.30.40.10">
    <property type="entry name" value="Urease, subunit C, domain 1"/>
    <property type="match status" value="1"/>
</dbReference>
<accession>A0A7X5TTZ5</accession>
<protein>
    <submittedName>
        <fullName evidence="10">N-acetylglucosamine-6-phosphate deacetylase</fullName>
        <ecNumber evidence="10">3.5.1.25</ecNumber>
    </submittedName>
</protein>
<comment type="caution">
    <text evidence="10">The sequence shown here is derived from an EMBL/GenBank/DDBJ whole genome shotgun (WGS) entry which is preliminary data.</text>
</comment>
<dbReference type="Pfam" id="PF01979">
    <property type="entry name" value="Amidohydro_1"/>
    <property type="match status" value="1"/>
</dbReference>
<dbReference type="Proteomes" id="UP000541033">
    <property type="component" value="Unassembled WGS sequence"/>
</dbReference>
<reference evidence="10 11" key="1">
    <citation type="submission" date="2020-02" db="EMBL/GenBank/DDBJ databases">
        <title>Sequencing the genomes of 1000 actinobacteria strains.</title>
        <authorList>
            <person name="Klenk H.-P."/>
        </authorList>
    </citation>
    <scope>NUCLEOTIDE SEQUENCE [LARGE SCALE GENOMIC DNA]</scope>
    <source>
        <strain evidence="10 11">DSM 27960</strain>
    </source>
</reference>
<evidence type="ECO:0000256" key="6">
    <source>
        <dbReference type="PIRSR" id="PIRSR038994-1"/>
    </source>
</evidence>
<evidence type="ECO:0000256" key="7">
    <source>
        <dbReference type="PIRSR" id="PIRSR038994-2"/>
    </source>
</evidence>
<evidence type="ECO:0000313" key="11">
    <source>
        <dbReference type="Proteomes" id="UP000541033"/>
    </source>
</evidence>
<dbReference type="GO" id="GO:0046872">
    <property type="term" value="F:metal ion binding"/>
    <property type="evidence" value="ECO:0007669"/>
    <property type="project" value="UniProtKB-KW"/>
</dbReference>
<evidence type="ECO:0000313" key="10">
    <source>
        <dbReference type="EMBL" id="NIH53828.1"/>
    </source>
</evidence>
<dbReference type="SUPFAM" id="SSF51338">
    <property type="entry name" value="Composite domain of metallo-dependent hydrolases"/>
    <property type="match status" value="1"/>
</dbReference>
<dbReference type="InterPro" id="IPR011059">
    <property type="entry name" value="Metal-dep_hydrolase_composite"/>
</dbReference>
<dbReference type="SUPFAM" id="SSF51556">
    <property type="entry name" value="Metallo-dependent hydrolases"/>
    <property type="match status" value="1"/>
</dbReference>
<name>A0A7X5TTZ5_9MICO</name>
<feature type="binding site" evidence="7">
    <location>
        <position position="257"/>
    </location>
    <ligand>
        <name>substrate</name>
    </ligand>
</feature>
<dbReference type="PIRSF" id="PIRSF038994">
    <property type="entry name" value="NagA"/>
    <property type="match status" value="1"/>
</dbReference>
<dbReference type="PANTHER" id="PTHR11113:SF14">
    <property type="entry name" value="N-ACETYLGLUCOSAMINE-6-PHOSPHATE DEACETYLASE"/>
    <property type="match status" value="1"/>
</dbReference>
<evidence type="ECO:0000256" key="3">
    <source>
        <dbReference type="ARBA" id="ARBA00022801"/>
    </source>
</evidence>
<dbReference type="InterPro" id="IPR003764">
    <property type="entry name" value="GlcNAc_6-P_deAcase"/>
</dbReference>
<gene>
    <name evidence="10" type="ORF">FHX76_001696</name>
</gene>
<evidence type="ECO:0000259" key="9">
    <source>
        <dbReference type="Pfam" id="PF01979"/>
    </source>
</evidence>
<feature type="domain" description="Amidohydrolase-related" evidence="9">
    <location>
        <begin position="60"/>
        <end position="383"/>
    </location>
</feature>
<dbReference type="GO" id="GO:0008448">
    <property type="term" value="F:N-acetylglucosamine-6-phosphate deacetylase activity"/>
    <property type="evidence" value="ECO:0007669"/>
    <property type="project" value="UniProtKB-EC"/>
</dbReference>
<dbReference type="InterPro" id="IPR032466">
    <property type="entry name" value="Metal_Hydrolase"/>
</dbReference>
<organism evidence="10 11">
    <name type="scientific">Lysinibacter cavernae</name>
    <dbReference type="NCBI Taxonomy" id="1640652"/>
    <lineage>
        <taxon>Bacteria</taxon>
        <taxon>Bacillati</taxon>
        <taxon>Actinomycetota</taxon>
        <taxon>Actinomycetes</taxon>
        <taxon>Micrococcales</taxon>
        <taxon>Microbacteriaceae</taxon>
        <taxon>Lysinibacter</taxon>
    </lineage>
</organism>
<feature type="binding site" evidence="7">
    <location>
        <position position="146"/>
    </location>
    <ligand>
        <name>substrate</name>
    </ligand>
</feature>
<keyword evidence="3 5" id="KW-0378">Hydrolase</keyword>